<dbReference type="OrthoDB" id="3509362at2759"/>
<dbReference type="InterPro" id="IPR052711">
    <property type="entry name" value="Zinc_ADH-like"/>
</dbReference>
<dbReference type="InterPro" id="IPR013149">
    <property type="entry name" value="ADH-like_C"/>
</dbReference>
<protein>
    <recommendedName>
        <fullName evidence="1">Enoyl reductase (ER) domain-containing protein</fullName>
    </recommendedName>
</protein>
<name>A0A1F7ZT05_9EURO</name>
<accession>A0A1F7ZT05</accession>
<dbReference type="InterPro" id="IPR036291">
    <property type="entry name" value="NAD(P)-bd_dom_sf"/>
</dbReference>
<dbReference type="AlphaFoldDB" id="A0A1F7ZT05"/>
<dbReference type="SUPFAM" id="SSF51735">
    <property type="entry name" value="NAD(P)-binding Rossmann-fold domains"/>
    <property type="match status" value="1"/>
</dbReference>
<sequence>MSLPTTTNLWAVHGSAPGAGLGALKWKKNQDVPKLHPRDVLVRLRAGSLNYRDIVICQGTYPRKLIDGVVPGSDGAGEVVAVGSAVSRFKKGDHVVTTFYQDFFGGPAPTEANSQKALGGSAHGTFREYGVFDEHGLLPLPTNLNYLEGATLSCAGLTAWNSLNGLQYLKPGDCVLTQGTGGVSLFAIQFALATGAVVIATTSSNSKAGKLRELGVHHIINYREEPNWGAKAKELSPKGLGCQRIIEVGGPKTIKQSLQAVAPGGHIAIVGFLTGFEKEEDHPSFLEPFSRMCIVRGIEVGNRTQFEEMITAIEANDIHPVIDPAVFPLEDLPLAFQYQYDQKHTGKVVVSIG</sequence>
<dbReference type="InterPro" id="IPR011032">
    <property type="entry name" value="GroES-like_sf"/>
</dbReference>
<comment type="caution">
    <text evidence="2">The sequence shown here is derived from an EMBL/GenBank/DDBJ whole genome shotgun (WGS) entry which is preliminary data.</text>
</comment>
<evidence type="ECO:0000313" key="3">
    <source>
        <dbReference type="Proteomes" id="UP000179179"/>
    </source>
</evidence>
<dbReference type="EMBL" id="LYCR01000087">
    <property type="protein sequence ID" value="OGM42572.1"/>
    <property type="molecule type" value="Genomic_DNA"/>
</dbReference>
<dbReference type="RefSeq" id="XP_022386289.1">
    <property type="nucleotide sequence ID" value="XM_022535096.1"/>
</dbReference>
<dbReference type="GeneID" id="34451357"/>
<dbReference type="Pfam" id="PF00107">
    <property type="entry name" value="ADH_zinc_N"/>
    <property type="match status" value="1"/>
</dbReference>
<dbReference type="STRING" id="109264.A0A1F7ZT05"/>
<dbReference type="Gene3D" id="3.90.180.10">
    <property type="entry name" value="Medium-chain alcohol dehydrogenases, catalytic domain"/>
    <property type="match status" value="1"/>
</dbReference>
<dbReference type="InterPro" id="IPR020843">
    <property type="entry name" value="ER"/>
</dbReference>
<dbReference type="GO" id="GO:0016491">
    <property type="term" value="F:oxidoreductase activity"/>
    <property type="evidence" value="ECO:0007669"/>
    <property type="project" value="InterPro"/>
</dbReference>
<dbReference type="Pfam" id="PF08240">
    <property type="entry name" value="ADH_N"/>
    <property type="match status" value="1"/>
</dbReference>
<dbReference type="PANTHER" id="PTHR45033:SF2">
    <property type="entry name" value="ZINC-TYPE ALCOHOL DEHYDROGENASE-LIKE PROTEIN C1773.06C"/>
    <property type="match status" value="1"/>
</dbReference>
<dbReference type="SUPFAM" id="SSF50129">
    <property type="entry name" value="GroES-like"/>
    <property type="match status" value="1"/>
</dbReference>
<dbReference type="Proteomes" id="UP000179179">
    <property type="component" value="Unassembled WGS sequence"/>
</dbReference>
<gene>
    <name evidence="2" type="ORF">ABOM_007967</name>
</gene>
<dbReference type="CDD" id="cd08276">
    <property type="entry name" value="MDR7"/>
    <property type="match status" value="1"/>
</dbReference>
<dbReference type="Gene3D" id="3.40.50.720">
    <property type="entry name" value="NAD(P)-binding Rossmann-like Domain"/>
    <property type="match status" value="1"/>
</dbReference>
<reference evidence="2 3" key="1">
    <citation type="journal article" date="2016" name="Genome Biol. Evol.">
        <title>Draft genome sequence of an aflatoxigenic Aspergillus species, A. bombycis.</title>
        <authorList>
            <person name="Moore G.G."/>
            <person name="Mack B.M."/>
            <person name="Beltz S.B."/>
            <person name="Gilbert M.K."/>
        </authorList>
    </citation>
    <scope>NUCLEOTIDE SEQUENCE [LARGE SCALE GENOMIC DNA]</scope>
    <source>
        <strain evidence="3">NRRL 26010</strain>
    </source>
</reference>
<dbReference type="PANTHER" id="PTHR45033">
    <property type="match status" value="1"/>
</dbReference>
<keyword evidence="3" id="KW-1185">Reference proteome</keyword>
<evidence type="ECO:0000259" key="1">
    <source>
        <dbReference type="SMART" id="SM00829"/>
    </source>
</evidence>
<dbReference type="SMART" id="SM00829">
    <property type="entry name" value="PKS_ER"/>
    <property type="match status" value="1"/>
</dbReference>
<evidence type="ECO:0000313" key="2">
    <source>
        <dbReference type="EMBL" id="OGM42572.1"/>
    </source>
</evidence>
<proteinExistence type="predicted"/>
<organism evidence="2 3">
    <name type="scientific">Aspergillus bombycis</name>
    <dbReference type="NCBI Taxonomy" id="109264"/>
    <lineage>
        <taxon>Eukaryota</taxon>
        <taxon>Fungi</taxon>
        <taxon>Dikarya</taxon>
        <taxon>Ascomycota</taxon>
        <taxon>Pezizomycotina</taxon>
        <taxon>Eurotiomycetes</taxon>
        <taxon>Eurotiomycetidae</taxon>
        <taxon>Eurotiales</taxon>
        <taxon>Aspergillaceae</taxon>
        <taxon>Aspergillus</taxon>
    </lineage>
</organism>
<feature type="domain" description="Enoyl reductase (ER)" evidence="1">
    <location>
        <begin position="19"/>
        <end position="350"/>
    </location>
</feature>
<dbReference type="InterPro" id="IPR013154">
    <property type="entry name" value="ADH-like_N"/>
</dbReference>